<proteinExistence type="predicted"/>
<dbReference type="Proteomes" id="UP001469553">
    <property type="component" value="Unassembled WGS sequence"/>
</dbReference>
<keyword evidence="2" id="KW-1185">Reference proteome</keyword>
<evidence type="ECO:0000313" key="1">
    <source>
        <dbReference type="EMBL" id="MEQ2312124.1"/>
    </source>
</evidence>
<dbReference type="EMBL" id="JAHRIP010078194">
    <property type="protein sequence ID" value="MEQ2312124.1"/>
    <property type="molecule type" value="Genomic_DNA"/>
</dbReference>
<organism evidence="1 2">
    <name type="scientific">Ameca splendens</name>
    <dbReference type="NCBI Taxonomy" id="208324"/>
    <lineage>
        <taxon>Eukaryota</taxon>
        <taxon>Metazoa</taxon>
        <taxon>Chordata</taxon>
        <taxon>Craniata</taxon>
        <taxon>Vertebrata</taxon>
        <taxon>Euteleostomi</taxon>
        <taxon>Actinopterygii</taxon>
        <taxon>Neopterygii</taxon>
        <taxon>Teleostei</taxon>
        <taxon>Neoteleostei</taxon>
        <taxon>Acanthomorphata</taxon>
        <taxon>Ovalentaria</taxon>
        <taxon>Atherinomorphae</taxon>
        <taxon>Cyprinodontiformes</taxon>
        <taxon>Goodeidae</taxon>
        <taxon>Ameca</taxon>
    </lineage>
</organism>
<comment type="caution">
    <text evidence="1">The sequence shown here is derived from an EMBL/GenBank/DDBJ whole genome shotgun (WGS) entry which is preliminary data.</text>
</comment>
<sequence length="117" mass="13500">MFFHRDSRSSRKIFAPFRPDCIILHCSRAPTFHIFFFYKPGRSSLLQRLLQGSDKVSPTRRPSNSLWNKTGTRCNTEKPVCSTTVVSRFQVANAVKRGQKYSALSVTFGPLKDWVWD</sequence>
<reference evidence="1 2" key="1">
    <citation type="submission" date="2021-06" db="EMBL/GenBank/DDBJ databases">
        <authorList>
            <person name="Palmer J.M."/>
        </authorList>
    </citation>
    <scope>NUCLEOTIDE SEQUENCE [LARGE SCALE GENOMIC DNA]</scope>
    <source>
        <strain evidence="1 2">AS_MEX2019</strain>
        <tissue evidence="1">Muscle</tissue>
    </source>
</reference>
<gene>
    <name evidence="1" type="ORF">AMECASPLE_027695</name>
</gene>
<evidence type="ECO:0000313" key="2">
    <source>
        <dbReference type="Proteomes" id="UP001469553"/>
    </source>
</evidence>
<protein>
    <submittedName>
        <fullName evidence="1">Uncharacterized protein</fullName>
    </submittedName>
</protein>
<accession>A0ABV1A1V0</accession>
<name>A0ABV1A1V0_9TELE</name>